<dbReference type="SMART" id="SM00382">
    <property type="entry name" value="AAA"/>
    <property type="match status" value="2"/>
</dbReference>
<feature type="domain" description="AAA+ ATPase" evidence="7">
    <location>
        <begin position="443"/>
        <end position="579"/>
    </location>
</feature>
<protein>
    <recommendedName>
        <fullName evidence="7">AAA+ ATPase domain-containing protein</fullName>
    </recommendedName>
</protein>
<sequence length="685" mass="75139">MGHWTVSSRVTETEFSSSPRFEPPPPPPPPLPGKRPRHAAAGRIQSTSFVCSIRRLIEDGDLAISGSSAEEVARALRNHRPDLRRKKLKPFTAAVRRVLSTIPSPSSDSDDDDDSASSRRRHQGAHSTVSSTTTSLSDESAAHPPPPPLDFNAMLRSQYAWQTSKQNPGTNHQQLEIEMARRLITSDCGGGDAKPEASAVSEGGGVGNGDKWPSFDDLGGMEQVIEQLLVEVVVPLCSPELPHDLGVRPLSGLLLHGPPGCGKTTLAHAIANETGVPFYKISAPDIVSGVSATNRPDAVDQALRRPGRFDREIYLGVPDVNSRKQILMMLARKLRLEGQFDFLKVARATPGFVGADLKALVNNAGYLAMNRIINKRRVQYCFENGAKEATKLVPPTLRREGFSSVPEVTWDDVGGLDSLRKEFRRYIRCIKSPEDCDVFGVRMQDGFMLFGPPGCGKTLIAQAMAHEAGANFIHIKGPELLNKYVGESESEIRKIFNRARTNAPCIVFFDEVDALATKRGKEGGWVVERLLNQLLVELDGAGQRKGVYVIGATNRIDVIDDAILRPGRLGKKHYVPIPGARERVSILKAHARHTPISSTVDLDVLALREACNNFTGADLASLVNEAAMLAVEERWRLLDNGTSVSPSRLIELSHFEQALSKVKPSVSKQQREHYETFRKEYLSTT</sequence>
<dbReference type="SUPFAM" id="SSF52540">
    <property type="entry name" value="P-loop containing nucleoside triphosphate hydrolases"/>
    <property type="match status" value="2"/>
</dbReference>
<comment type="caution">
    <text evidence="8">The sequence shown here is derived from an EMBL/GenBank/DDBJ whole genome shotgun (WGS) entry which is preliminary data.</text>
</comment>
<dbReference type="Pfam" id="PF00004">
    <property type="entry name" value="AAA"/>
    <property type="match status" value="2"/>
</dbReference>
<feature type="compositionally biased region" description="Polar residues" evidence="6">
    <location>
        <begin position="1"/>
        <end position="18"/>
    </location>
</feature>
<dbReference type="Gene3D" id="3.40.50.300">
    <property type="entry name" value="P-loop containing nucleotide triphosphate hydrolases"/>
    <property type="match status" value="3"/>
</dbReference>
<dbReference type="PANTHER" id="PTHR48470">
    <property type="entry name" value="CELL DIVISION CONTROL PROTEIN 48 C ISOFORM 1"/>
    <property type="match status" value="1"/>
</dbReference>
<dbReference type="GO" id="GO:0005737">
    <property type="term" value="C:cytoplasm"/>
    <property type="evidence" value="ECO:0007669"/>
    <property type="project" value="UniProtKB-SubCell"/>
</dbReference>
<dbReference type="InterPro" id="IPR003959">
    <property type="entry name" value="ATPase_AAA_core"/>
</dbReference>
<dbReference type="PROSITE" id="PS00674">
    <property type="entry name" value="AAA"/>
    <property type="match status" value="1"/>
</dbReference>
<gene>
    <name evidence="8" type="ORF">HU200_003072</name>
</gene>
<accession>A0A835FYK2</accession>
<name>A0A835FYK2_9POAL</name>
<dbReference type="Pfam" id="PF17862">
    <property type="entry name" value="AAA_lid_3"/>
    <property type="match status" value="2"/>
</dbReference>
<feature type="compositionally biased region" description="Pro residues" evidence="6">
    <location>
        <begin position="21"/>
        <end position="33"/>
    </location>
</feature>
<evidence type="ECO:0000313" key="9">
    <source>
        <dbReference type="Proteomes" id="UP000636709"/>
    </source>
</evidence>
<dbReference type="GO" id="GO:0005524">
    <property type="term" value="F:ATP binding"/>
    <property type="evidence" value="ECO:0007669"/>
    <property type="project" value="UniProtKB-KW"/>
</dbReference>
<feature type="region of interest" description="Disordered" evidence="6">
    <location>
        <begin position="97"/>
        <end position="152"/>
    </location>
</feature>
<dbReference type="InterPro" id="IPR003593">
    <property type="entry name" value="AAA+_ATPase"/>
</dbReference>
<dbReference type="EMBL" id="JACEFO010000187">
    <property type="protein sequence ID" value="KAF8779103.1"/>
    <property type="molecule type" value="Genomic_DNA"/>
</dbReference>
<keyword evidence="4 5" id="KW-0067">ATP-binding</keyword>
<dbReference type="InterPro" id="IPR041569">
    <property type="entry name" value="AAA_lid_3"/>
</dbReference>
<keyword evidence="9" id="KW-1185">Reference proteome</keyword>
<dbReference type="InterPro" id="IPR055278">
    <property type="entry name" value="CDC48c"/>
</dbReference>
<feature type="compositionally biased region" description="Low complexity" evidence="6">
    <location>
        <begin position="127"/>
        <end position="139"/>
    </location>
</feature>
<dbReference type="AlphaFoldDB" id="A0A835FYK2"/>
<keyword evidence="2" id="KW-0963">Cytoplasm</keyword>
<evidence type="ECO:0000256" key="4">
    <source>
        <dbReference type="ARBA" id="ARBA00022840"/>
    </source>
</evidence>
<evidence type="ECO:0000256" key="6">
    <source>
        <dbReference type="SAM" id="MobiDB-lite"/>
    </source>
</evidence>
<evidence type="ECO:0000256" key="1">
    <source>
        <dbReference type="ARBA" id="ARBA00004496"/>
    </source>
</evidence>
<evidence type="ECO:0000259" key="7">
    <source>
        <dbReference type="SMART" id="SM00382"/>
    </source>
</evidence>
<comment type="similarity">
    <text evidence="5">Belongs to the AAA ATPase family.</text>
</comment>
<dbReference type="Gene3D" id="1.10.8.60">
    <property type="match status" value="2"/>
</dbReference>
<evidence type="ECO:0000256" key="5">
    <source>
        <dbReference type="RuleBase" id="RU003651"/>
    </source>
</evidence>
<dbReference type="Proteomes" id="UP000636709">
    <property type="component" value="Unassembled WGS sequence"/>
</dbReference>
<comment type="subcellular location">
    <subcellularLocation>
        <location evidence="1">Cytoplasm</location>
    </subcellularLocation>
</comment>
<evidence type="ECO:0000313" key="8">
    <source>
        <dbReference type="EMBL" id="KAF8779103.1"/>
    </source>
</evidence>
<dbReference type="OrthoDB" id="27435at2759"/>
<evidence type="ECO:0000256" key="3">
    <source>
        <dbReference type="ARBA" id="ARBA00022741"/>
    </source>
</evidence>
<feature type="region of interest" description="Disordered" evidence="6">
    <location>
        <begin position="189"/>
        <end position="208"/>
    </location>
</feature>
<feature type="domain" description="AAA+ ATPase" evidence="7">
    <location>
        <begin position="249"/>
        <end position="346"/>
    </location>
</feature>
<dbReference type="GO" id="GO:0016887">
    <property type="term" value="F:ATP hydrolysis activity"/>
    <property type="evidence" value="ECO:0007669"/>
    <property type="project" value="InterPro"/>
</dbReference>
<proteinExistence type="inferred from homology"/>
<evidence type="ECO:0000256" key="2">
    <source>
        <dbReference type="ARBA" id="ARBA00022490"/>
    </source>
</evidence>
<feature type="region of interest" description="Disordered" evidence="6">
    <location>
        <begin position="1"/>
        <end position="43"/>
    </location>
</feature>
<keyword evidence="3 5" id="KW-0547">Nucleotide-binding</keyword>
<dbReference type="InterPro" id="IPR027417">
    <property type="entry name" value="P-loop_NTPase"/>
</dbReference>
<organism evidence="8 9">
    <name type="scientific">Digitaria exilis</name>
    <dbReference type="NCBI Taxonomy" id="1010633"/>
    <lineage>
        <taxon>Eukaryota</taxon>
        <taxon>Viridiplantae</taxon>
        <taxon>Streptophyta</taxon>
        <taxon>Embryophyta</taxon>
        <taxon>Tracheophyta</taxon>
        <taxon>Spermatophyta</taxon>
        <taxon>Magnoliopsida</taxon>
        <taxon>Liliopsida</taxon>
        <taxon>Poales</taxon>
        <taxon>Poaceae</taxon>
        <taxon>PACMAD clade</taxon>
        <taxon>Panicoideae</taxon>
        <taxon>Panicodae</taxon>
        <taxon>Paniceae</taxon>
        <taxon>Anthephorinae</taxon>
        <taxon>Digitaria</taxon>
    </lineage>
</organism>
<dbReference type="InterPro" id="IPR003960">
    <property type="entry name" value="ATPase_AAA_CS"/>
</dbReference>
<reference evidence="8" key="1">
    <citation type="submission" date="2020-07" db="EMBL/GenBank/DDBJ databases">
        <title>Genome sequence and genetic diversity analysis of an under-domesticated orphan crop, white fonio (Digitaria exilis).</title>
        <authorList>
            <person name="Bennetzen J.L."/>
            <person name="Chen S."/>
            <person name="Ma X."/>
            <person name="Wang X."/>
            <person name="Yssel A.E.J."/>
            <person name="Chaluvadi S.R."/>
            <person name="Johnson M."/>
            <person name="Gangashetty P."/>
            <person name="Hamidou F."/>
            <person name="Sanogo M.D."/>
            <person name="Zwaenepoel A."/>
            <person name="Wallace J."/>
            <person name="Van De Peer Y."/>
            <person name="Van Deynze A."/>
        </authorList>
    </citation>
    <scope>NUCLEOTIDE SEQUENCE</scope>
    <source>
        <tissue evidence="8">Leaves</tissue>
    </source>
</reference>
<dbReference type="FunFam" id="3.40.50.300:FF:000567">
    <property type="entry name" value="ATPase, AAA family protein"/>
    <property type="match status" value="1"/>
</dbReference>
<dbReference type="PANTHER" id="PTHR48470:SF1">
    <property type="entry name" value="CELL DIVISION CONTROL PROTEIN 48 C ISOFORM 1"/>
    <property type="match status" value="1"/>
</dbReference>